<protein>
    <recommendedName>
        <fullName evidence="1">TonB C-terminal domain-containing protein</fullName>
    </recommendedName>
</protein>
<sequence length="271" mass="31222">MEEKHKITIPQPCHENWDKMTRKDNGRFCMSCSKTVVDFTVMLPNEIQHFFIQNRNGSICGRFRKSQLDAISIQIPDRVLYSQTHYRKIFLLALFITMGTTLFSCSDKDGNKNRIDKIEIIDNTEQNQDEEIASSCYGHEIESKKPKKIKRNNAITMMGLIIPPNVSETGNFKYHIIYSQPDLDVLPVPENGMKKFYKFFNKNYTAPTKGKIDVLFVIEEDGSLSNFNIVKNTPIEIGEEAIRILKMGPKWIPGKRKNQSVRSSYTLSISL</sequence>
<accession>A0A6V6YTT5</accession>
<evidence type="ECO:0000313" key="3">
    <source>
        <dbReference type="Proteomes" id="UP000530060"/>
    </source>
</evidence>
<keyword evidence="3" id="KW-1185">Reference proteome</keyword>
<dbReference type="SUPFAM" id="SSF74653">
    <property type="entry name" value="TolA/TonB C-terminal domain"/>
    <property type="match status" value="1"/>
</dbReference>
<comment type="caution">
    <text evidence="2">The sequence shown here is derived from an EMBL/GenBank/DDBJ whole genome shotgun (WGS) entry which is preliminary data.</text>
</comment>
<dbReference type="Proteomes" id="UP000530060">
    <property type="component" value="Unassembled WGS sequence"/>
</dbReference>
<dbReference type="EMBL" id="CAIJDP010000060">
    <property type="protein sequence ID" value="CAD0002901.1"/>
    <property type="molecule type" value="Genomic_DNA"/>
</dbReference>
<dbReference type="InterPro" id="IPR037682">
    <property type="entry name" value="TonB_C"/>
</dbReference>
<reference evidence="2 3" key="1">
    <citation type="submission" date="2020-06" db="EMBL/GenBank/DDBJ databases">
        <authorList>
            <person name="Criscuolo A."/>
        </authorList>
    </citation>
    <scope>NUCLEOTIDE SEQUENCE [LARGE SCALE GENOMIC DNA]</scope>
    <source>
        <strain evidence="3">CIP 111411</strain>
    </source>
</reference>
<gene>
    <name evidence="2" type="ORF">FLAT13_01456</name>
</gene>
<dbReference type="Gene3D" id="3.30.1150.10">
    <property type="match status" value="1"/>
</dbReference>
<proteinExistence type="predicted"/>
<dbReference type="AlphaFoldDB" id="A0A6V6YTT5"/>
<evidence type="ECO:0000259" key="1">
    <source>
        <dbReference type="Pfam" id="PF03544"/>
    </source>
</evidence>
<dbReference type="Pfam" id="PF03544">
    <property type="entry name" value="TonB_C"/>
    <property type="match status" value="1"/>
</dbReference>
<feature type="domain" description="TonB C-terminal" evidence="1">
    <location>
        <begin position="209"/>
        <end position="269"/>
    </location>
</feature>
<dbReference type="GO" id="GO:0055085">
    <property type="term" value="P:transmembrane transport"/>
    <property type="evidence" value="ECO:0007669"/>
    <property type="project" value="InterPro"/>
</dbReference>
<organism evidence="2 3">
    <name type="scientific">Flavobacterium salmonis</name>
    <dbReference type="NCBI Taxonomy" id="2654844"/>
    <lineage>
        <taxon>Bacteria</taxon>
        <taxon>Pseudomonadati</taxon>
        <taxon>Bacteroidota</taxon>
        <taxon>Flavobacteriia</taxon>
        <taxon>Flavobacteriales</taxon>
        <taxon>Flavobacteriaceae</taxon>
        <taxon>Flavobacterium</taxon>
    </lineage>
</organism>
<dbReference type="RefSeq" id="WP_078227175.1">
    <property type="nucleotide sequence ID" value="NZ_CAIJDP010000060.1"/>
</dbReference>
<name>A0A6V6YTT5_9FLAO</name>
<evidence type="ECO:0000313" key="2">
    <source>
        <dbReference type="EMBL" id="CAD0002901.1"/>
    </source>
</evidence>